<dbReference type="Gramene" id="Zm00001eb030820_T001">
    <property type="protein sequence ID" value="Zm00001eb030820_P001"/>
    <property type="gene ID" value="Zm00001eb030820"/>
</dbReference>
<evidence type="ECO:0000313" key="5">
    <source>
        <dbReference type="EnsemblPlants" id="Zm00001eb030820_P001"/>
    </source>
</evidence>
<evidence type="ECO:0000256" key="4">
    <source>
        <dbReference type="SAM" id="MobiDB-lite"/>
    </source>
</evidence>
<dbReference type="InParanoid" id="A0A804LRD8"/>
<evidence type="ECO:0000313" key="6">
    <source>
        <dbReference type="Proteomes" id="UP000007305"/>
    </source>
</evidence>
<dbReference type="GO" id="GO:0046872">
    <property type="term" value="F:metal ion binding"/>
    <property type="evidence" value="ECO:0007669"/>
    <property type="project" value="UniProtKB-KW"/>
</dbReference>
<evidence type="ECO:0000256" key="2">
    <source>
        <dbReference type="ARBA" id="ARBA00022723"/>
    </source>
</evidence>
<name>A0A804LRD8_MAIZE</name>
<dbReference type="SUPFAM" id="SSF56300">
    <property type="entry name" value="Metallo-dependent phosphatases"/>
    <property type="match status" value="1"/>
</dbReference>
<evidence type="ECO:0000256" key="1">
    <source>
        <dbReference type="ARBA" id="ARBA00001936"/>
    </source>
</evidence>
<protein>
    <submittedName>
        <fullName evidence="5">Uncharacterized protein</fullName>
    </submittedName>
</protein>
<keyword evidence="3" id="KW-0464">Manganese</keyword>
<reference evidence="5" key="2">
    <citation type="submission" date="2019-07" db="EMBL/GenBank/DDBJ databases">
        <authorList>
            <person name="Seetharam A."/>
            <person name="Woodhouse M."/>
            <person name="Cannon E."/>
        </authorList>
    </citation>
    <scope>NUCLEOTIDE SEQUENCE [LARGE SCALE GENOMIC DNA]</scope>
    <source>
        <strain evidence="5">cv. B73</strain>
    </source>
</reference>
<dbReference type="Gene3D" id="3.60.21.10">
    <property type="match status" value="1"/>
</dbReference>
<dbReference type="InterPro" id="IPR051134">
    <property type="entry name" value="PPP_phosphatase"/>
</dbReference>
<sequence>PLLRPGGAPARAGPAPGPGRRRHPAPRAHLVRVDPRPGQAVVVVGDVHGQLLVVFFLLRAARFPSEDRYFVFIGDAPLWSGELPCGPRRFPSPDPRPPPRPAAPWT</sequence>
<keyword evidence="6" id="KW-1185">Reference proteome</keyword>
<reference evidence="5" key="3">
    <citation type="submission" date="2021-05" db="UniProtKB">
        <authorList>
            <consortium name="EnsemblPlants"/>
        </authorList>
    </citation>
    <scope>IDENTIFICATION</scope>
    <source>
        <strain evidence="5">cv. B73</strain>
    </source>
</reference>
<proteinExistence type="predicted"/>
<accession>A0A804LRD8</accession>
<reference evidence="6" key="1">
    <citation type="submission" date="2015-12" db="EMBL/GenBank/DDBJ databases">
        <title>Update maize B73 reference genome by single molecule sequencing technologies.</title>
        <authorList>
            <consortium name="Maize Genome Sequencing Project"/>
            <person name="Ware D."/>
        </authorList>
    </citation>
    <scope>NUCLEOTIDE SEQUENCE [LARGE SCALE GENOMIC DNA]</scope>
    <source>
        <strain evidence="6">cv. B73</strain>
    </source>
</reference>
<evidence type="ECO:0000256" key="3">
    <source>
        <dbReference type="ARBA" id="ARBA00023211"/>
    </source>
</evidence>
<keyword evidence="2" id="KW-0479">Metal-binding</keyword>
<comment type="cofactor">
    <cofactor evidence="1">
        <name>Mn(2+)</name>
        <dbReference type="ChEBI" id="CHEBI:29035"/>
    </cofactor>
</comment>
<feature type="region of interest" description="Disordered" evidence="4">
    <location>
        <begin position="84"/>
        <end position="106"/>
    </location>
</feature>
<dbReference type="Proteomes" id="UP000007305">
    <property type="component" value="Chromosome 1"/>
</dbReference>
<dbReference type="InterPro" id="IPR029052">
    <property type="entry name" value="Metallo-depent_PP-like"/>
</dbReference>
<dbReference type="EnsemblPlants" id="Zm00001eb030820_T001">
    <property type="protein sequence ID" value="Zm00001eb030820_P001"/>
    <property type="gene ID" value="Zm00001eb030820"/>
</dbReference>
<organism evidence="5 6">
    <name type="scientific">Zea mays</name>
    <name type="common">Maize</name>
    <dbReference type="NCBI Taxonomy" id="4577"/>
    <lineage>
        <taxon>Eukaryota</taxon>
        <taxon>Viridiplantae</taxon>
        <taxon>Streptophyta</taxon>
        <taxon>Embryophyta</taxon>
        <taxon>Tracheophyta</taxon>
        <taxon>Spermatophyta</taxon>
        <taxon>Magnoliopsida</taxon>
        <taxon>Liliopsida</taxon>
        <taxon>Poales</taxon>
        <taxon>Poaceae</taxon>
        <taxon>PACMAD clade</taxon>
        <taxon>Panicoideae</taxon>
        <taxon>Andropogonodae</taxon>
        <taxon>Andropogoneae</taxon>
        <taxon>Tripsacinae</taxon>
        <taxon>Zea</taxon>
    </lineage>
</organism>
<dbReference type="PANTHER" id="PTHR45668:SF9">
    <property type="entry name" value="SERINE_THREONINE-PROTEIN PHOSPHATASE 7"/>
    <property type="match status" value="1"/>
</dbReference>
<dbReference type="AlphaFoldDB" id="A0A804LRD8"/>
<feature type="compositionally biased region" description="Pro residues" evidence="4">
    <location>
        <begin position="90"/>
        <end position="106"/>
    </location>
</feature>
<feature type="compositionally biased region" description="Low complexity" evidence="4">
    <location>
        <begin position="1"/>
        <end position="14"/>
    </location>
</feature>
<feature type="region of interest" description="Disordered" evidence="4">
    <location>
        <begin position="1"/>
        <end position="27"/>
    </location>
</feature>
<dbReference type="PANTHER" id="PTHR45668">
    <property type="entry name" value="SERINE/THREONINE-PROTEIN PHOSPHATASE 5-RELATED"/>
    <property type="match status" value="1"/>
</dbReference>